<dbReference type="InterPro" id="IPR011008">
    <property type="entry name" value="Dimeric_a/b-barrel"/>
</dbReference>
<evidence type="ECO:0000256" key="1">
    <source>
        <dbReference type="ARBA" id="ARBA00007689"/>
    </source>
</evidence>
<evidence type="ECO:0000259" key="2">
    <source>
        <dbReference type="Pfam" id="PF03795"/>
    </source>
</evidence>
<comment type="similarity">
    <text evidence="1">Belongs to the YciI family.</text>
</comment>
<evidence type="ECO:0000313" key="3">
    <source>
        <dbReference type="EMBL" id="SDI34898.1"/>
    </source>
</evidence>
<proteinExistence type="inferred from homology"/>
<dbReference type="InterPro" id="IPR005545">
    <property type="entry name" value="YCII"/>
</dbReference>
<dbReference type="RefSeq" id="WP_074586702.1">
    <property type="nucleotide sequence ID" value="NZ_FNEI01000002.1"/>
</dbReference>
<protein>
    <submittedName>
        <fullName evidence="3">YCII-related domain-containing protein</fullName>
    </submittedName>
</protein>
<accession>A0A1G8JUN9</accession>
<dbReference type="AlphaFoldDB" id="A0A1G8JUN9"/>
<evidence type="ECO:0000313" key="4">
    <source>
        <dbReference type="Proteomes" id="UP000182130"/>
    </source>
</evidence>
<organism evidence="3 4">
    <name type="scientific">Arthrobacter cupressi</name>
    <dbReference type="NCBI Taxonomy" id="1045773"/>
    <lineage>
        <taxon>Bacteria</taxon>
        <taxon>Bacillati</taxon>
        <taxon>Actinomycetota</taxon>
        <taxon>Actinomycetes</taxon>
        <taxon>Micrococcales</taxon>
        <taxon>Micrococcaceae</taxon>
        <taxon>Arthrobacter</taxon>
    </lineage>
</organism>
<dbReference type="Proteomes" id="UP000182130">
    <property type="component" value="Unassembled WGS sequence"/>
</dbReference>
<dbReference type="EMBL" id="FNEI01000002">
    <property type="protein sequence ID" value="SDI34898.1"/>
    <property type="molecule type" value="Genomic_DNA"/>
</dbReference>
<sequence length="112" mass="11624">MTKFVVLYIGSMSAESQIAESTPEQAEAGMKAWTDWAAKTGEALVDFGTPLGTGREVSVSGVSDTATGVGGYSILEAEDLQAAVELVKDHPHFMSGGGSSIQVYPALEIPGM</sequence>
<dbReference type="SUPFAM" id="SSF54909">
    <property type="entry name" value="Dimeric alpha+beta barrel"/>
    <property type="match status" value="1"/>
</dbReference>
<feature type="domain" description="YCII-related" evidence="2">
    <location>
        <begin position="24"/>
        <end position="105"/>
    </location>
</feature>
<dbReference type="STRING" id="1045773.SAMN05216555_10240"/>
<dbReference type="Pfam" id="PF03795">
    <property type="entry name" value="YCII"/>
    <property type="match status" value="1"/>
</dbReference>
<name>A0A1G8JUN9_9MICC</name>
<keyword evidence="4" id="KW-1185">Reference proteome</keyword>
<reference evidence="4" key="1">
    <citation type="submission" date="2016-10" db="EMBL/GenBank/DDBJ databases">
        <authorList>
            <person name="Varghese N."/>
            <person name="Submissions S."/>
        </authorList>
    </citation>
    <scope>NUCLEOTIDE SEQUENCE [LARGE SCALE GENOMIC DNA]</scope>
    <source>
        <strain evidence="4">CGMCC 1.10783</strain>
    </source>
</reference>
<dbReference type="Gene3D" id="3.30.70.1060">
    <property type="entry name" value="Dimeric alpha+beta barrel"/>
    <property type="match status" value="1"/>
</dbReference>
<gene>
    <name evidence="3" type="ORF">SAMN05216555_10240</name>
</gene>